<dbReference type="PANTHER" id="PTHR43267:SF1">
    <property type="entry name" value="TRNA THREONYLCARBAMOYLADENOSINE DEHYDRATASE"/>
    <property type="match status" value="1"/>
</dbReference>
<dbReference type="InterPro" id="IPR045886">
    <property type="entry name" value="ThiF/MoeB/HesA"/>
</dbReference>
<name>A0A4R4E0G9_9BACL</name>
<proteinExistence type="predicted"/>
<organism evidence="3 4">
    <name type="scientific">Paenibacillus albiflavus</name>
    <dbReference type="NCBI Taxonomy" id="2545760"/>
    <lineage>
        <taxon>Bacteria</taxon>
        <taxon>Bacillati</taxon>
        <taxon>Bacillota</taxon>
        <taxon>Bacilli</taxon>
        <taxon>Bacillales</taxon>
        <taxon>Paenibacillaceae</taxon>
        <taxon>Paenibacillus</taxon>
    </lineage>
</organism>
<feature type="transmembrane region" description="Helical" evidence="1">
    <location>
        <begin position="20"/>
        <end position="43"/>
    </location>
</feature>
<dbReference type="InterPro" id="IPR000594">
    <property type="entry name" value="ThiF_NAD_FAD-bd"/>
</dbReference>
<dbReference type="InterPro" id="IPR035985">
    <property type="entry name" value="Ubiquitin-activating_enz"/>
</dbReference>
<reference evidence="3 4" key="1">
    <citation type="submission" date="2019-03" db="EMBL/GenBank/DDBJ databases">
        <authorList>
            <person name="Kim M.K.M."/>
        </authorList>
    </citation>
    <scope>NUCLEOTIDE SEQUENCE [LARGE SCALE GENOMIC DNA]</scope>
    <source>
        <strain evidence="3 4">18JY21-1</strain>
    </source>
</reference>
<evidence type="ECO:0000259" key="2">
    <source>
        <dbReference type="Pfam" id="PF00899"/>
    </source>
</evidence>
<dbReference type="EMBL" id="SKFG01000037">
    <property type="protein sequence ID" value="TCZ72859.1"/>
    <property type="molecule type" value="Genomic_DNA"/>
</dbReference>
<evidence type="ECO:0000256" key="1">
    <source>
        <dbReference type="SAM" id="Phobius"/>
    </source>
</evidence>
<dbReference type="PANTHER" id="PTHR43267">
    <property type="entry name" value="TRNA THREONYLCARBAMOYLADENOSINE DEHYDRATASE"/>
    <property type="match status" value="1"/>
</dbReference>
<dbReference type="Gene3D" id="3.40.50.720">
    <property type="entry name" value="NAD(P)-binding Rossmann-like Domain"/>
    <property type="match status" value="1"/>
</dbReference>
<dbReference type="OrthoDB" id="9804150at2"/>
<dbReference type="Pfam" id="PF00899">
    <property type="entry name" value="ThiF"/>
    <property type="match status" value="1"/>
</dbReference>
<feature type="domain" description="THIF-type NAD/FAD binding fold" evidence="2">
    <location>
        <begin position="7"/>
        <end position="162"/>
    </location>
</feature>
<sequence length="253" mass="27441">MIKEQFSRNLGVMSEDEIEQLGLTTIAIAGCGCIGGFTAELLVRMGIGKLILSDLDVFDVSNINRQCAATHLTVGQPKVEALRDHLLTINPDLEVVIYPEGVHHDNAEAFVSEADYVVDAIDYFAFPNSLALHQAGRSRNLYITTAVALGFGTSVLTFAPDGLTLEEYLGIPVGIHPNEVNEMVFPAASYSQQLPSYATPEKIAKWIGERTIPTISVGQALGPGVLVTNLVLHLLGRKNPPIVPESFQLQFEK</sequence>
<accession>A0A4R4E0G9</accession>
<dbReference type="SUPFAM" id="SSF69572">
    <property type="entry name" value="Activating enzymes of the ubiquitin-like proteins"/>
    <property type="match status" value="1"/>
</dbReference>
<keyword evidence="1" id="KW-1133">Transmembrane helix</keyword>
<gene>
    <name evidence="3" type="ORF">E0485_22100</name>
</gene>
<keyword evidence="1" id="KW-0812">Transmembrane</keyword>
<dbReference type="Proteomes" id="UP000295418">
    <property type="component" value="Unassembled WGS sequence"/>
</dbReference>
<dbReference type="GO" id="GO:0008641">
    <property type="term" value="F:ubiquitin-like modifier activating enzyme activity"/>
    <property type="evidence" value="ECO:0007669"/>
    <property type="project" value="InterPro"/>
</dbReference>
<comment type="caution">
    <text evidence="3">The sequence shown here is derived from an EMBL/GenBank/DDBJ whole genome shotgun (WGS) entry which is preliminary data.</text>
</comment>
<keyword evidence="1" id="KW-0472">Membrane</keyword>
<protein>
    <recommendedName>
        <fullName evidence="2">THIF-type NAD/FAD binding fold domain-containing protein</fullName>
    </recommendedName>
</protein>
<dbReference type="AlphaFoldDB" id="A0A4R4E0G9"/>
<evidence type="ECO:0000313" key="4">
    <source>
        <dbReference type="Proteomes" id="UP000295418"/>
    </source>
</evidence>
<dbReference type="RefSeq" id="WP_132420228.1">
    <property type="nucleotide sequence ID" value="NZ_SKFG01000037.1"/>
</dbReference>
<keyword evidence="4" id="KW-1185">Reference proteome</keyword>
<dbReference type="GO" id="GO:0061503">
    <property type="term" value="F:tRNA threonylcarbamoyladenosine dehydratase"/>
    <property type="evidence" value="ECO:0007669"/>
    <property type="project" value="TreeGrafter"/>
</dbReference>
<dbReference type="GO" id="GO:0061504">
    <property type="term" value="P:cyclic threonylcarbamoyladenosine biosynthetic process"/>
    <property type="evidence" value="ECO:0007669"/>
    <property type="project" value="TreeGrafter"/>
</dbReference>
<dbReference type="PROSITE" id="PS51257">
    <property type="entry name" value="PROKAR_LIPOPROTEIN"/>
    <property type="match status" value="1"/>
</dbReference>
<evidence type="ECO:0000313" key="3">
    <source>
        <dbReference type="EMBL" id="TCZ72859.1"/>
    </source>
</evidence>